<evidence type="ECO:0000313" key="3">
    <source>
        <dbReference type="EMBL" id="CDJ40573.1"/>
    </source>
</evidence>
<feature type="region of interest" description="Disordered" evidence="2">
    <location>
        <begin position="5301"/>
        <end position="5337"/>
    </location>
</feature>
<feature type="region of interest" description="Disordered" evidence="2">
    <location>
        <begin position="4358"/>
        <end position="4377"/>
    </location>
</feature>
<feature type="compositionally biased region" description="Low complexity" evidence="2">
    <location>
        <begin position="1041"/>
        <end position="1050"/>
    </location>
</feature>
<accession>U6KUI1</accession>
<feature type="region of interest" description="Disordered" evidence="2">
    <location>
        <begin position="510"/>
        <end position="553"/>
    </location>
</feature>
<comment type="similarity">
    <text evidence="1">Belongs to the VPS13 family.</text>
</comment>
<feature type="region of interest" description="Disordered" evidence="2">
    <location>
        <begin position="47"/>
        <end position="89"/>
    </location>
</feature>
<feature type="region of interest" description="Disordered" evidence="2">
    <location>
        <begin position="4839"/>
        <end position="4876"/>
    </location>
</feature>
<dbReference type="OMA" id="HKARNVE"/>
<evidence type="ECO:0000256" key="1">
    <source>
        <dbReference type="ARBA" id="ARBA00006545"/>
    </source>
</evidence>
<feature type="region of interest" description="Disordered" evidence="2">
    <location>
        <begin position="1028"/>
        <end position="1067"/>
    </location>
</feature>
<feature type="compositionally biased region" description="Basic and acidic residues" evidence="2">
    <location>
        <begin position="4176"/>
        <end position="4200"/>
    </location>
</feature>
<dbReference type="VEuPathDB" id="ToxoDB:ETH2_1238900"/>
<feature type="region of interest" description="Disordered" evidence="2">
    <location>
        <begin position="935"/>
        <end position="968"/>
    </location>
</feature>
<feature type="region of interest" description="Disordered" evidence="2">
    <location>
        <begin position="3775"/>
        <end position="3798"/>
    </location>
</feature>
<feature type="compositionally biased region" description="Basic and acidic residues" evidence="2">
    <location>
        <begin position="12"/>
        <end position="21"/>
    </location>
</feature>
<feature type="compositionally biased region" description="Basic and acidic residues" evidence="2">
    <location>
        <begin position="510"/>
        <end position="534"/>
    </location>
</feature>
<feature type="region of interest" description="Disordered" evidence="2">
    <location>
        <begin position="4266"/>
        <end position="4288"/>
    </location>
</feature>
<dbReference type="VEuPathDB" id="ToxoDB:ETH_00020050"/>
<feature type="compositionally biased region" description="Polar residues" evidence="2">
    <location>
        <begin position="935"/>
        <end position="947"/>
    </location>
</feature>
<feature type="compositionally biased region" description="Polar residues" evidence="2">
    <location>
        <begin position="811"/>
        <end position="830"/>
    </location>
</feature>
<feature type="region of interest" description="Disordered" evidence="2">
    <location>
        <begin position="2888"/>
        <end position="2909"/>
    </location>
</feature>
<protein>
    <submittedName>
        <fullName evidence="3">Uncharacterized protein</fullName>
    </submittedName>
</protein>
<gene>
    <name evidence="3" type="ORF">ETH_00020050</name>
</gene>
<feature type="region of interest" description="Disordered" evidence="2">
    <location>
        <begin position="2725"/>
        <end position="2748"/>
    </location>
</feature>
<feature type="compositionally biased region" description="Polar residues" evidence="2">
    <location>
        <begin position="1051"/>
        <end position="1067"/>
    </location>
</feature>
<organism evidence="3 4">
    <name type="scientific">Eimeria tenella</name>
    <name type="common">Coccidian parasite</name>
    <dbReference type="NCBI Taxonomy" id="5802"/>
    <lineage>
        <taxon>Eukaryota</taxon>
        <taxon>Sar</taxon>
        <taxon>Alveolata</taxon>
        <taxon>Apicomplexa</taxon>
        <taxon>Conoidasida</taxon>
        <taxon>Coccidia</taxon>
        <taxon>Eucoccidiorida</taxon>
        <taxon>Eimeriorina</taxon>
        <taxon>Eimeriidae</taxon>
        <taxon>Eimeria</taxon>
    </lineage>
</organism>
<feature type="compositionally biased region" description="Basic and acidic residues" evidence="2">
    <location>
        <begin position="1679"/>
        <end position="1688"/>
    </location>
</feature>
<feature type="compositionally biased region" description="Polar residues" evidence="2">
    <location>
        <begin position="4012"/>
        <end position="4021"/>
    </location>
</feature>
<proteinExistence type="inferred from homology"/>
<feature type="region of interest" description="Disordered" evidence="2">
    <location>
        <begin position="4413"/>
        <end position="4434"/>
    </location>
</feature>
<dbReference type="GO" id="GO:0006623">
    <property type="term" value="P:protein targeting to vacuole"/>
    <property type="evidence" value="ECO:0007669"/>
    <property type="project" value="TreeGrafter"/>
</dbReference>
<feature type="compositionally biased region" description="Low complexity" evidence="2">
    <location>
        <begin position="77"/>
        <end position="89"/>
    </location>
</feature>
<name>U6KUI1_EIMTE</name>
<dbReference type="InterPro" id="IPR026847">
    <property type="entry name" value="VPS13"/>
</dbReference>
<feature type="compositionally biased region" description="Low complexity" evidence="2">
    <location>
        <begin position="2148"/>
        <end position="2161"/>
    </location>
</feature>
<feature type="region of interest" description="Disordered" evidence="2">
    <location>
        <begin position="809"/>
        <end position="900"/>
    </location>
</feature>
<dbReference type="Proteomes" id="UP000030747">
    <property type="component" value="Unassembled WGS sequence"/>
</dbReference>
<dbReference type="GO" id="GO:0045053">
    <property type="term" value="P:protein retention in Golgi apparatus"/>
    <property type="evidence" value="ECO:0007669"/>
    <property type="project" value="TreeGrafter"/>
</dbReference>
<reference evidence="3" key="2">
    <citation type="submission" date="2013-10" db="EMBL/GenBank/DDBJ databases">
        <authorList>
            <person name="Aslett M."/>
        </authorList>
    </citation>
    <scope>NUCLEOTIDE SEQUENCE [LARGE SCALE GENOMIC DNA]</scope>
    <source>
        <strain evidence="3">Houghton</strain>
    </source>
</reference>
<feature type="region of interest" description="Disordered" evidence="2">
    <location>
        <begin position="5098"/>
        <end position="5138"/>
    </location>
</feature>
<feature type="compositionally biased region" description="Polar residues" evidence="2">
    <location>
        <begin position="4413"/>
        <end position="4422"/>
    </location>
</feature>
<feature type="region of interest" description="Disordered" evidence="2">
    <location>
        <begin position="6077"/>
        <end position="6096"/>
    </location>
</feature>
<feature type="compositionally biased region" description="Low complexity" evidence="2">
    <location>
        <begin position="5680"/>
        <end position="5689"/>
    </location>
</feature>
<feature type="compositionally biased region" description="Low complexity" evidence="2">
    <location>
        <begin position="874"/>
        <end position="883"/>
    </location>
</feature>
<feature type="compositionally biased region" description="Basic and acidic residues" evidence="2">
    <location>
        <begin position="51"/>
        <end position="68"/>
    </location>
</feature>
<feature type="compositionally biased region" description="Low complexity" evidence="2">
    <location>
        <begin position="4364"/>
        <end position="4374"/>
    </location>
</feature>
<dbReference type="RefSeq" id="XP_013231323.1">
    <property type="nucleotide sequence ID" value="XM_013375869.1"/>
</dbReference>
<dbReference type="EMBL" id="HG675163">
    <property type="protein sequence ID" value="CDJ40573.1"/>
    <property type="molecule type" value="Genomic_DNA"/>
</dbReference>
<keyword evidence="4" id="KW-1185">Reference proteome</keyword>
<evidence type="ECO:0000313" key="4">
    <source>
        <dbReference type="Proteomes" id="UP000030747"/>
    </source>
</evidence>
<feature type="compositionally biased region" description="Low complexity" evidence="2">
    <location>
        <begin position="2889"/>
        <end position="2901"/>
    </location>
</feature>
<evidence type="ECO:0000256" key="2">
    <source>
        <dbReference type="SAM" id="MobiDB-lite"/>
    </source>
</evidence>
<feature type="compositionally biased region" description="Low complexity" evidence="2">
    <location>
        <begin position="4854"/>
        <end position="4867"/>
    </location>
</feature>
<dbReference type="OrthoDB" id="428159at2759"/>
<feature type="compositionally biased region" description="Basic residues" evidence="2">
    <location>
        <begin position="4150"/>
        <end position="4162"/>
    </location>
</feature>
<feature type="compositionally biased region" description="Basic and acidic residues" evidence="2">
    <location>
        <begin position="2734"/>
        <end position="2748"/>
    </location>
</feature>
<sequence length="6634" mass="729039">MPVAKMYTEGHGQTEADEQHPDSQPLAAAGFGNKARCTADTVTGIGAESLNAERGEESAANDDAKPTEAAESGGEQATAPTEITPAEATTATETGKIVGPDMHAGHCNEVIDLFAAGRVQQELKQEHDVGAAMSAVLAAAASTGHMPESAPKTNEEDSRTSSVLSKLLSAALRQLLPWVLPSALRGATAASVRVNISKKQLTLSGVSLQPQELTSLVGAPLQLLHCSIGDLQLQMGKQGALTVAAAASVGKDTTTSSGSWTTERIPACSSTTPLAPDERNKYDSKKDSGSLLLSLKDVIVVLTPTRPTEWSRDQLLGLALRRRRSLLHSIDSEQQQKQLLQPSGLSANVAGVISHWIDRHIQWASVEVLNLHIRVECLVPLSKTSSSSCTRAAFALGLHFKELRMRTVPPEESNVPRASMRREEQQEKRGIQEAAAASLHQATTEPLFEGGRIEGHSSSNKDSFCSEFNVRGFSSYTQNELLLLAPHTCCVTEMIEKLRASRVLYRQENEYPRSGRKEEKQLQSEEGRQREVDCRFSSTSKFSPTGQQRRCRRTGTNSRCLLAPVNVYISLRKKGLLEGNLPSGRSSSRVEGVAVREDNGSFMDNCQAAFSQGKLFTTTDPAYIATVDSESLQLAVNPAGIRGLRWLVASFEEHRRAIDTAEAVLSLVRPFAPSCTVHGNPGIWWRFAIRAVCRLQREMSITARNGYTSNSQATVSTEGLLPVEETLKLRLCAEKSEKYRCLRRLQLQGTLTPTQEEQLLHLANTLPLPHLLQAHSAARQDLVEQQAEVTGRALGKTWAHWLPVWGKRRSQQGSGATRNTSAAVGSNETTLSDRKTGCSVRPSVPPLSLQAILDQNRLQHRRHQERGERKTQGRELQQQWQNNRQHEQLGSSVEGAPPGEFDYFFDARSQPATARFAGDSTSVLQIEQGAVSQATLPLPAASTTHSPQRSHRKEEPSHRLPQLQGLTAYGGRANSEIARQEGRECPTIPVTEVEPAVCAMNIAEKEDPRKDSDLSEADEIFYDCLDFQPPRQSQSSHEDTPPAAAAATSAEVTNPQSEAHPRSTSAQAAHTLSASVLLRSVSVTFCTDVQPLRETELQLNQQQRFPPQQQKESQQTEDNYLVCNVGPVCVDGLIGDDKVTGSVSVDYLRINYKCRGLQNEQTLMFEDNKIGDKALLSVQIAQNCVGTVFEGQVDGRDSNFLSLTIRRLICILDPKALGGLATIQERFTAAVAETALAAFSQQCSLLHLKGTTKRDCTCTREARGGFLGFQVTAGCVGPQRQLILSPKRQQQLRESALLRYAVCIEAPTVIAPALEGRAVLCHLGELRVCSAQRKQLLQPTGGKEDDAESINLEFFDSFFHERYGHRFTASTAGSHAAGAPATEASCFPATARARVLRRVSVITYHGVLLRDSHILFHSDLERLKKELEPLQSYDSSRSRSGLGAWCSSQRSSREQRHWEHLSRSQKYKFGGHRRKIWHRESGESRSRPMDKTEHSLPRGIKGVAQPILLPSEFRAVVEVKHIDVYDARELFLPRKLSRFLKEQQQLQTQFFSSSTTAVGCHPYRGCDTAEKKQTETQGMMPQNSLQEQKHHRPEQYGIRASDRQTQLRCEVQVDINGNFSEVEISLSHYGCATLLSAINFLKTTLLRRETATSSRGCVDSSCGRRTVSDPAAAGGPRTELSRSQRADGHTEASGIIPIYVSGSVECEKMTVFLNNLNNNADMPRGIDWNESSSTMRDYQVAVEDVLLLRAISVRGRFNSRNTMTIQQLQMSQLLLEQPCFPVACPNRYILRLPSSGNISTIAYFNPSSISQQAPSVLLELSSGMCKNSAAATSYSCASLFFMRPMALNFRPTPVSWLLRFLKAPAWQSGSINRNSVIGNDSHKATGNIKGAPQDYRLAGKATECLQEFQLETSASADGCEEVQSRQGESAKTPFEVGDDAPPKYAAEAYSDPVLQDIKVKFQNVDILWSSRGADPPLATAALSAASMNLRLHRHSTKITASMRDFSLHCVVPNVENRPYSNCVSARKQARRASVQPVQAACCGILGCSAKEVSIDERFRFRIRLLTTEVIGVVPGSDNAFSVSLDSMHPLSPEFSGLSSSLKVELGTYRVTYVHYQFWRLFNWLIEDFFGTLISSHVPSPNSSKTRGPASRSSPPEAAPKPIQHSPSLQDLARRSFLKSEAGANKRAFVLPAAEGDGQSADTNSGALDRKSFIVPNEGLQHIFLLADAGRSILGMTPLFQQQTQGIEEGNTGEEMLQRLLLPETLPFNVFHYEVRFSCPRLLLPAACKSSGTRAIFWPPTYSYCKCTTEHRVVDDSCYRRRDRAAGGNVGACSDCTNWITDSENSNLVGARQIICLLDSVTVTNSWRLSRKHGIVESINVFFEGAKAFANVDCCAQSSLGQTTLRQQQASGAEFRSGSCRRCASRDSLDALPPAEAPDVDTFGVPTITPLEASESTCRASGSPGSYLFGSADLMVRVLRPALMRSSSHWIRVEAGLLPVSLDAQALRLIFEVFENNFSTRDHYTSSKHTVFEPQAGSLRERSGNHQTIQEVQHADCDTESKAEKCFPKYPLTPEGRSTIDSDKYGKTGILLQRLQEQQTLQGLLEPQVDFVELLEEWGHETYLLELVVQGVHLAAFEYPVKKYSLLLRKQCGAFRSRIWALKQNQGRRPKFCSDNCPRSNLPPFGGIECAQRRPFLLLHATRLRAQFRSLQLPPRQAEQVGLLVSTTSSASQGNHEKRDGEYQSETRRILPPPVRGTFLGMRVGSSTVFSPDLALPFSVVFTNSTCPLGLLQQQLEPLAESIRRAESGSIAAAVQMGDKSLGSETSAFGCRLGDAQRVERSASQLPMDSPRLLRQEEHPLLTAFTTPWIDPLHLEDQMKDIQNEECEPTSRSSTQTRAATAPGQGHVSCCKASKTADRTDSRDAAVEMPSFSGKYVPLFRCGLQHSPQQKGQDGVLPKLLMPQQAELSVFCKWATAAPVTPLLDDVVHNIPECRNLTAKERLLMVQRLLLQRQRQRKQQRISLSSERTRCVLTLPLITRISGFFSDYEATTGAVHRHAAAFRTGGGAEMIQGNNWKSANHQSRVVWPMSCDITHPAQSSSDDSQATFDSEPPYCSARKVCFNCPGGRRWMHRGTSRRGSDKEKLNDASCVAVGDKKLGTISGRHALSQLSNIDPAVWARSNSLARTASHDAFSVSGDDRRDIHLTHFGSKALALCQSSFASVKRFASGLSSQSSKDALGAYVEHGLTDSEGVASSCENSELQKSEIDDRHNLQQSGFFGICAAVPPSQKTMLPPLQLTSKDVVIYLSEASVLLPVDGTEYESGSVLLRGSVNVRRRADDILDPIAHCNTSGGASAASGAFEHLWKCDSAGDRTLWGAVRANIASAQEKETGGALLQQQEPLREAQPSSPGSLPDKFCPGIRGIDILLRKATVTCLRNSKPLQQMDASTTDFLRRHKHLQLRHWRSLRRLNSGSKRTGAASEAFPKQSLQVLGVREVALDELRSATAQAEVEAYVNASDVATVLVQHTADRSTLANDTPVEKFAKVHTKCKISGPVDRPVDASKAADSTAPRVLLQSNARIICSDFSAHLSHISTPPTFSHQSQAESCSGGVLHGLKISSKSASNSASKNASESIGVHSSCCSRITKAMRSSSAKVDTGSLGRICDCCCHHPQEHTVLHVGPCELELSYLDCLLICRCAAQQIRQAEEQQSRRERQVAVFLRLFHHGLALKQQLARGQRLSRKQYVESDPTPSVVTEGLSTSSSVQRAAFTEGRRGTYSNLRPNAPAPYASRNLHTSPSFPRQSRVLACLPLLRVTLLNDHLDCLQAPLLQLLMLDSCFSRACSVLPPLRTEALGILRHRPQREQISSVNLLEGSLFLWAFNPLAVAFEPVVESLPLALVIREASYSLMQYAYRSRCDDDSQALALRHCGGRTAESEHHSSWPPSFLHRRGGSQGILRKPGLLVPFGTAPLSKNPSNSSSSRCETRIRDESTDSVGRLLPHTSKNAADRETSMFRNQQQKGSSDTDRLATAQLYMRQGLESLHRDADSVTTHFEGDESFVLQSGIKGAAGSENRGGTLACSPDATSTAERYLGILLSSTPGSSIEANLSPLLLQSVVGSLYKWYCDFAHHMQQPQEGHRQARRTTPCQGRLARRRRSPQVLHRHVSDSDQQQARQLQEQRYRASHHIESHSAGEPEDFHEREPQASVERTNDCLGVHLGLKVHRRCSSCSLEASPSGCSPFEDTQIGMHESVDHVRDYARKSASKIEADGSVNEDRCQQEQRPHLEAADPKRGKVFIPYHVVNQTGLHLGILLLPEEAAAKTAHSDVGSGRRTISAVDAEQYGLPRTLRLCHRHNRSTWGTGQYSSSDDSNSSTSEAEIGRSLAAAPVCWDFGPTLQKTPFGFFGSAISTPTVKSSDTVTASCPPSPSTVHEAEDSGLQNWESAARWEWLSPSEERALTQMRVSVGTASTAHVALQLADQAAGEFGAQQPLRRSTLKMKGFCRAAENNNESLDGFSKKWMLGMPVPLDRIGVYIQPLPETKMTALSGASPAKSAVKESVPFVICRLIASAGTKQLLVQSQVVLRSSCSTPLQLMLLPLIESLGPSQQDEELRLRENGGNKKKNECLLLLKPGETLAVPVNFCFTGRFRVRPLLSGATFTWSKELSLDTLWRVVEDQQHQKSHDEAASEARRDAINRQLSKTDLLRCSPCISSTGRSCKTSRHAKSTGEECFLEQQEVQNVPTKRRPDYHIVVSYRQERLFHTSFSCIQLKVSFEAPLRIASNIPFPIRYRVQCPLPVKAGEDPPEDSEGILQLNERRRVHSLPLTGVAFLSISLTEGQWSKRTQVQPPPLHRRNPSSSIPSQTLSSPSAAVGSHLGAGQAPAECVRDDILESLKKESSGETAAGETFIEVECLDRRSCSVKLWLIFCESDGRSPSLLLHAPVWLVSHIQWAFQRKWLQQPRKLDKPDSAEERNKKRPAVEYSIIRRNTTTGASWAMQAMSAAAAAVDLQGDTRQPKPSKVPKFEASSRSILTQDCTGDIRLLDFSVGQAVLKATSSIRVEAEGIGCSEYLDVWGEFPRRLSVAANPSAPHQTYETCPRMVSKEEQDCTSSPQGSENGEVGLSDTKDTSRGSQAARPSRLESALKNSMGGPCLDVVAAILEAPLPLLRPVLLLTLSPMYTITSRCHFPIRIRQARPSCFFEGNTGASRETLGFTMELQPQHTEPLVWQFNYGIRAIQLQGLVPSLCWLQEGCSRGRTAESVDSTSNSMWSTWSGYSPVCRTGENWCIRIPNVPLKLPGATPSAFRRHGSAARGEQVSSNFRQNRAESLPNQHKQPPRRLQARWHTVTPQDFLGALLRRGVSVKASGNLPRRRQQPPKQFMNRAYAALGCSSLRLESTAGPASTVNLTIQREQFEFRDVVLICNDTALPLMLRQCRHRGSQTEGESVQVGRRSSEMAQKLGLPQVAAFGVDSVTAAVAELWGTATKSEDLEKRQLSSFVDSKSFGQYDSSSEGISSGLTQQLNMLLEEQRRAEQQHTIRQQNGASLFHSYDAVHISAAPSEEGVQLLLDRLALIAQAAASERKPYQLQQHCVTDAASSHVAVEQCCWCWFESAVTEELCAAEKSARKDTSTATLDARLSSVWPLPQLVLPGETVVFTWDDYRCSPCVEVSSYPWLQWPDKESPSSPTTEPTSNADPEEVLPGPDSPSLSQPFVACIPLDTNVQGVVPLQSQPSPNWLFFRVVRHEERLLLQIAPVGETLGIASANPSNAAESKQDVSARMCSESFNTPVRLNTAVSSGIDHSSRVEKNIDHVAVSPDDVDIHSLLIVPRYLQLHHVATDLTKDCSRSGEASNGADRVPEWSYASMCRFSGTVAGSYAPDQKTASASEQVFASAKSGKEDIAKATTMLPVRPTPDPPTFELRVEVPRLQFSVLSQCPVTDPLSRQIDSMHSQAYYPVLLQRAPPMLNEVTPSGENNCLQLPQATTLTDKSHKLGDIKTQSPIKKTPCSEKRNDAGALVQFLLQQRKPFYGSHDGGVVIVDKCSLSLQPVTIKIDLNIFYLGSEAISCWQSAWAAATSSMSLQDSSNAPSDPENGDDTETSLASADWPLLCNQSALLESKSLEHHYSVKSGMAWACRSSRTWETPLALFVSKITRTNVSFAPFPLIVRPLLCNQEEAAFQKEMQEFKQQRQRRYIFRVLTIDSTCIVLSFKADTGGSSSALQRSVVSLSSLEDARFQVDGLHVTSRKLIEDLKALQQKQQPQTEQDLSHIVQLMRHHKQPALSLEDVVRVLRYFYQQQFLSHLSKILVSVDVLGNPALSLAHLQAGVYALARQPWEAAETGGDVFEGMIRGAEDFLKHTGYGLFGGISRMAGAASDSLGALACDEVYVSNRKKQGRHKARNVEEGLQQGVEALGKALAGGFTGLVEEPVRGAAEGGFEGLLRGAGRGIAGFLVKPLTGVLDFAQKTAEAIKDASQVEGRQRPRFRLPRLLLGNTRLLVAYDSEAAKAKAILAEAEGQYWENLPILFFALDRLLQCLTLVTENHVLLFKYYARSSAELLFLAPVSCLLAVGHCSTVSNITSNSGDKSSGRTRTTTAKERHAVVLQLRRTGESGVYYQQLVYSKSRLQRHIMNSLRQLLLQ</sequence>
<dbReference type="PANTHER" id="PTHR16166:SF93">
    <property type="entry name" value="INTERMEMBRANE LIPID TRANSFER PROTEIN VPS13"/>
    <property type="match status" value="1"/>
</dbReference>
<feature type="region of interest" description="Disordered" evidence="2">
    <location>
        <begin position="1"/>
        <end position="31"/>
    </location>
</feature>
<feature type="compositionally biased region" description="Low complexity" evidence="2">
    <location>
        <begin position="3971"/>
        <end position="3980"/>
    </location>
</feature>
<feature type="compositionally biased region" description="Polar residues" evidence="2">
    <location>
        <begin position="1575"/>
        <end position="1586"/>
    </location>
</feature>
<dbReference type="GeneID" id="25253138"/>
<reference evidence="3" key="1">
    <citation type="submission" date="2013-10" db="EMBL/GenBank/DDBJ databases">
        <title>Genomic analysis of the causative agents of coccidiosis in chickens.</title>
        <authorList>
            <person name="Reid A.J."/>
            <person name="Blake D."/>
            <person name="Billington K."/>
            <person name="Browne H."/>
            <person name="Dunn M."/>
            <person name="Hung S."/>
            <person name="Kawahara F."/>
            <person name="Miranda-Saavedra D."/>
            <person name="Mourier T."/>
            <person name="Nagra H."/>
            <person name="Otto T.D."/>
            <person name="Rawlings N."/>
            <person name="Sanchez A."/>
            <person name="Sanders M."/>
            <person name="Subramaniam C."/>
            <person name="Tay Y."/>
            <person name="Dear P."/>
            <person name="Doerig C."/>
            <person name="Gruber A."/>
            <person name="Parkinson J."/>
            <person name="Shirley M."/>
            <person name="Wan K.L."/>
            <person name="Berriman M."/>
            <person name="Tomley F."/>
            <person name="Pain A."/>
        </authorList>
    </citation>
    <scope>NUCLEOTIDE SEQUENCE [LARGE SCALE GENOMIC DNA]</scope>
    <source>
        <strain evidence="3">Houghton</strain>
    </source>
</reference>
<feature type="region of interest" description="Disordered" evidence="2">
    <location>
        <begin position="4132"/>
        <end position="4200"/>
    </location>
</feature>
<feature type="region of interest" description="Disordered" evidence="2">
    <location>
        <begin position="2138"/>
        <end position="2165"/>
    </location>
</feature>
<feature type="region of interest" description="Disordered" evidence="2">
    <location>
        <begin position="1657"/>
        <end position="1688"/>
    </location>
</feature>
<feature type="region of interest" description="Disordered" evidence="2">
    <location>
        <begin position="5675"/>
        <end position="5703"/>
    </location>
</feature>
<dbReference type="PANTHER" id="PTHR16166">
    <property type="entry name" value="VACUOLAR PROTEIN SORTING-ASSOCIATED PROTEIN VPS13"/>
    <property type="match status" value="1"/>
</dbReference>
<feature type="region of interest" description="Disordered" evidence="2">
    <location>
        <begin position="1575"/>
        <end position="1594"/>
    </location>
</feature>
<feature type="region of interest" description="Disordered" evidence="2">
    <location>
        <begin position="3966"/>
        <end position="4025"/>
    </location>
</feature>